<name>A0A6B8RQ68_9BACL</name>
<dbReference type="KEGG" id="ppsc:EHS13_23725"/>
<organism evidence="1 2">
    <name type="scientific">Paenibacillus psychroresistens</name>
    <dbReference type="NCBI Taxonomy" id="1778678"/>
    <lineage>
        <taxon>Bacteria</taxon>
        <taxon>Bacillati</taxon>
        <taxon>Bacillota</taxon>
        <taxon>Bacilli</taxon>
        <taxon>Bacillales</taxon>
        <taxon>Paenibacillaceae</taxon>
        <taxon>Paenibacillus</taxon>
    </lineage>
</organism>
<sequence>MKTKELVQNDNAAADVPLGNRFPVMVAIKLHEKEGEKKRLCIRFSHGNGLHFDRAPFDSKCPHS</sequence>
<dbReference type="EMBL" id="CP034235">
    <property type="protein sequence ID" value="QGQ97685.1"/>
    <property type="molecule type" value="Genomic_DNA"/>
</dbReference>
<keyword evidence="2" id="KW-1185">Reference proteome</keyword>
<evidence type="ECO:0000313" key="2">
    <source>
        <dbReference type="Proteomes" id="UP000426246"/>
    </source>
</evidence>
<dbReference type="Proteomes" id="UP000426246">
    <property type="component" value="Chromosome"/>
</dbReference>
<dbReference type="RefSeq" id="WP_155702786.1">
    <property type="nucleotide sequence ID" value="NZ_CP034235.1"/>
</dbReference>
<protein>
    <submittedName>
        <fullName evidence="1">Uncharacterized protein</fullName>
    </submittedName>
</protein>
<accession>A0A6B8RQ68</accession>
<dbReference type="AlphaFoldDB" id="A0A6B8RQ68"/>
<gene>
    <name evidence="1" type="ORF">EHS13_23725</name>
</gene>
<proteinExistence type="predicted"/>
<evidence type="ECO:0000313" key="1">
    <source>
        <dbReference type="EMBL" id="QGQ97685.1"/>
    </source>
</evidence>
<reference evidence="2" key="1">
    <citation type="submission" date="2018-11" db="EMBL/GenBank/DDBJ databases">
        <title>Complete genome sequence of Paenibacillus sp. ML311-T8.</title>
        <authorList>
            <person name="Nam Y.-D."/>
            <person name="Kang J."/>
            <person name="Chung W.-H."/>
            <person name="Park Y.S."/>
        </authorList>
    </citation>
    <scope>NUCLEOTIDE SEQUENCE [LARGE SCALE GENOMIC DNA]</scope>
    <source>
        <strain evidence="2">ML311-T8</strain>
    </source>
</reference>